<reference evidence="1" key="1">
    <citation type="submission" date="2020-10" db="EMBL/GenBank/DDBJ databases">
        <authorList>
            <person name="Gilroy R."/>
        </authorList>
    </citation>
    <scope>NUCLEOTIDE SEQUENCE</scope>
    <source>
        <strain evidence="1">1370</strain>
    </source>
</reference>
<dbReference type="SUPFAM" id="SSF53901">
    <property type="entry name" value="Thiolase-like"/>
    <property type="match status" value="1"/>
</dbReference>
<dbReference type="InterPro" id="IPR010894">
    <property type="entry name" value="SpoVAD"/>
</dbReference>
<comment type="caution">
    <text evidence="1">The sequence shown here is derived from an EMBL/GenBank/DDBJ whole genome shotgun (WGS) entry which is preliminary data.</text>
</comment>
<dbReference type="Proteomes" id="UP000823960">
    <property type="component" value="Unassembled WGS sequence"/>
</dbReference>
<name>A0A9D1NPB6_9FIRM</name>
<evidence type="ECO:0000313" key="1">
    <source>
        <dbReference type="EMBL" id="HIV10322.1"/>
    </source>
</evidence>
<organism evidence="1 2">
    <name type="scientific">Candidatus Faeciplasma avium</name>
    <dbReference type="NCBI Taxonomy" id="2840798"/>
    <lineage>
        <taxon>Bacteria</taxon>
        <taxon>Bacillati</taxon>
        <taxon>Bacillota</taxon>
        <taxon>Clostridia</taxon>
        <taxon>Eubacteriales</taxon>
        <taxon>Oscillospiraceae</taxon>
        <taxon>Oscillospiraceae incertae sedis</taxon>
        <taxon>Candidatus Faeciplasma</taxon>
    </lineage>
</organism>
<dbReference type="GO" id="GO:0016746">
    <property type="term" value="F:acyltransferase activity"/>
    <property type="evidence" value="ECO:0007669"/>
    <property type="project" value="InterPro"/>
</dbReference>
<accession>A0A9D1NPB6</accession>
<evidence type="ECO:0000313" key="2">
    <source>
        <dbReference type="Proteomes" id="UP000823960"/>
    </source>
</evidence>
<dbReference type="AlphaFoldDB" id="A0A9D1NPB6"/>
<dbReference type="InterPro" id="IPR016039">
    <property type="entry name" value="Thiolase-like"/>
</dbReference>
<gene>
    <name evidence="1" type="ORF">IAD28_01305</name>
</gene>
<dbReference type="EMBL" id="DVOL01000015">
    <property type="protein sequence ID" value="HIV10322.1"/>
    <property type="molecule type" value="Genomic_DNA"/>
</dbReference>
<protein>
    <submittedName>
        <fullName evidence="1">Stage V sporulation protein AD</fullName>
    </submittedName>
</protein>
<sequence length="234" mass="24559">FIGLYGACSTISEGLMLASLLVDSGAGDRAAAITSSHYCTAERQYRFPLNYGGQRTPTSQWTATASGALILERGKTPPFVRAVAVGRICDKGIIDANNMGAAMAPAAHWVIKTFLSDAKMSPQDFDLIVTGDLGRVGSKILCELFLRDGIDILDRHFDCGASLYGEEQDSHSGASGCGCAAGLLCGHFLPRLKSGELKNILFAATGALLSPTSSQQGKSIPGISHLCWLSSEAG</sequence>
<feature type="non-terminal residue" evidence="1">
    <location>
        <position position="1"/>
    </location>
</feature>
<dbReference type="Pfam" id="PF07451">
    <property type="entry name" value="SpoVAD"/>
    <property type="match status" value="1"/>
</dbReference>
<reference evidence="1" key="2">
    <citation type="journal article" date="2021" name="PeerJ">
        <title>Extensive microbial diversity within the chicken gut microbiome revealed by metagenomics and culture.</title>
        <authorList>
            <person name="Gilroy R."/>
            <person name="Ravi A."/>
            <person name="Getino M."/>
            <person name="Pursley I."/>
            <person name="Horton D.L."/>
            <person name="Alikhan N.F."/>
            <person name="Baker D."/>
            <person name="Gharbi K."/>
            <person name="Hall N."/>
            <person name="Watson M."/>
            <person name="Adriaenssens E.M."/>
            <person name="Foster-Nyarko E."/>
            <person name="Jarju S."/>
            <person name="Secka A."/>
            <person name="Antonio M."/>
            <person name="Oren A."/>
            <person name="Chaudhuri R.R."/>
            <person name="La Ragione R."/>
            <person name="Hildebrand F."/>
            <person name="Pallen M.J."/>
        </authorList>
    </citation>
    <scope>NUCLEOTIDE SEQUENCE</scope>
    <source>
        <strain evidence="1">1370</strain>
    </source>
</reference>
<proteinExistence type="predicted"/>
<dbReference type="InterPro" id="IPR038369">
    <property type="entry name" value="SpoVAD_sf"/>
</dbReference>
<dbReference type="Gene3D" id="3.40.47.40">
    <property type="entry name" value="Stage V sporulation protein AD"/>
    <property type="match status" value="1"/>
</dbReference>